<evidence type="ECO:0000313" key="3">
    <source>
        <dbReference type="Proteomes" id="UP000068164"/>
    </source>
</evidence>
<dbReference type="RefSeq" id="WP_062368250.1">
    <property type="nucleotide sequence ID" value="NZ_LNCD01000001.1"/>
</dbReference>
<dbReference type="AlphaFoldDB" id="A0A109K3X0"/>
<sequence>MQKIMDAETRVPRGMSRTGLVLFSYGFRPFFLASAVWGILSMGLWTAYLTLGVPVAEDYGTLYWHAHEMLFGFAPAILAGFLLTAIPNWTGRLPIAGRPLAFLFSIWCAGRLAMLASGLTGVVAAAFVDALFLPAMLVLCTREVVAGKKWKDLKVVAGLFILSVANICFQVKAINGVNPELPIRLGLSAYVLLVTIVGGRILPSFTRNWLNQFGRTDFPVAYNRYDAATIIVGAVALGSWAVWPDAIATGIVAAVATVMNVIRLYRWRGWTTWAEPIVFVLHAAFAFVPLGFAAVALGAAGLPQIAVLHVFAIGAISLMMLAVMTRATRGHTGRKLKSSRMTNASYVVLALVALLRPLAEIAPSFTTQILMTSAIGWMAALAMFAFEHAPMLCTGRKPLTVRGQ</sequence>
<feature type="transmembrane region" description="Helical" evidence="1">
    <location>
        <begin position="222"/>
        <end position="241"/>
    </location>
</feature>
<feature type="transmembrane region" description="Helical" evidence="1">
    <location>
        <begin position="122"/>
        <end position="141"/>
    </location>
</feature>
<dbReference type="Proteomes" id="UP000068164">
    <property type="component" value="Unassembled WGS sequence"/>
</dbReference>
<dbReference type="Pfam" id="PF05940">
    <property type="entry name" value="NnrS"/>
    <property type="match status" value="1"/>
</dbReference>
<name>A0A109K3X0_9HYPH</name>
<dbReference type="InterPro" id="IPR010266">
    <property type="entry name" value="NnrS"/>
</dbReference>
<feature type="transmembrane region" description="Helical" evidence="1">
    <location>
        <begin position="277"/>
        <end position="299"/>
    </location>
</feature>
<reference evidence="2 3" key="1">
    <citation type="submission" date="2015-11" db="EMBL/GenBank/DDBJ databases">
        <title>Draft Genome Sequence of the Strain BR 10423 (Rhizobium sp.) isolated from nodules of Mimosa pudica.</title>
        <authorList>
            <person name="Barauna A.C."/>
            <person name="Zilli J.E."/>
            <person name="Simoes-Araujo J.L."/>
            <person name="Reis V.M."/>
            <person name="James E.K."/>
            <person name="Reis F.B.Jr."/>
            <person name="Rouws L.F."/>
            <person name="Passos S.R."/>
            <person name="Gois S.R."/>
        </authorList>
    </citation>
    <scope>NUCLEOTIDE SEQUENCE [LARGE SCALE GENOMIC DNA]</scope>
    <source>
        <strain evidence="2 3">BR10423</strain>
    </source>
</reference>
<proteinExistence type="predicted"/>
<feature type="transmembrane region" description="Helical" evidence="1">
    <location>
        <begin position="247"/>
        <end position="265"/>
    </location>
</feature>
<comment type="caution">
    <text evidence="2">The sequence shown here is derived from an EMBL/GenBank/DDBJ whole genome shotgun (WGS) entry which is preliminary data.</text>
</comment>
<keyword evidence="1" id="KW-0472">Membrane</keyword>
<evidence type="ECO:0000256" key="1">
    <source>
        <dbReference type="SAM" id="Phobius"/>
    </source>
</evidence>
<feature type="transmembrane region" description="Helical" evidence="1">
    <location>
        <begin position="69"/>
        <end position="87"/>
    </location>
</feature>
<feature type="transmembrane region" description="Helical" evidence="1">
    <location>
        <begin position="20"/>
        <end position="49"/>
    </location>
</feature>
<feature type="transmembrane region" description="Helical" evidence="1">
    <location>
        <begin position="343"/>
        <end position="359"/>
    </location>
</feature>
<feature type="transmembrane region" description="Helical" evidence="1">
    <location>
        <begin position="181"/>
        <end position="202"/>
    </location>
</feature>
<dbReference type="EMBL" id="LNCD01000001">
    <property type="protein sequence ID" value="KWV60258.1"/>
    <property type="molecule type" value="Genomic_DNA"/>
</dbReference>
<keyword evidence="1" id="KW-1133">Transmembrane helix</keyword>
<feature type="transmembrane region" description="Helical" evidence="1">
    <location>
        <begin position="153"/>
        <end position="175"/>
    </location>
</feature>
<feature type="transmembrane region" description="Helical" evidence="1">
    <location>
        <begin position="365"/>
        <end position="386"/>
    </location>
</feature>
<keyword evidence="3" id="KW-1185">Reference proteome</keyword>
<keyword evidence="1" id="KW-0812">Transmembrane</keyword>
<feature type="transmembrane region" description="Helical" evidence="1">
    <location>
        <begin position="99"/>
        <end position="116"/>
    </location>
</feature>
<organism evidence="2 3">
    <name type="scientific">Rhizobium altiplani</name>
    <dbReference type="NCBI Taxonomy" id="1864509"/>
    <lineage>
        <taxon>Bacteria</taxon>
        <taxon>Pseudomonadati</taxon>
        <taxon>Pseudomonadota</taxon>
        <taxon>Alphaproteobacteria</taxon>
        <taxon>Hyphomicrobiales</taxon>
        <taxon>Rhizobiaceae</taxon>
        <taxon>Rhizobium/Agrobacterium group</taxon>
        <taxon>Rhizobium</taxon>
    </lineage>
</organism>
<feature type="transmembrane region" description="Helical" evidence="1">
    <location>
        <begin position="305"/>
        <end position="323"/>
    </location>
</feature>
<dbReference type="OrthoDB" id="9770040at2"/>
<protein>
    <submittedName>
        <fullName evidence="2">Short-chain dehydrogenase</fullName>
    </submittedName>
</protein>
<gene>
    <name evidence="2" type="ORF">AS026_00175</name>
</gene>
<evidence type="ECO:0000313" key="2">
    <source>
        <dbReference type="EMBL" id="KWV60258.1"/>
    </source>
</evidence>
<accession>A0A109K3X0</accession>